<keyword evidence="18" id="KW-0012">Acyltransferase</keyword>
<dbReference type="Pfam" id="PF00682">
    <property type="entry name" value="HMGL-like"/>
    <property type="match status" value="1"/>
</dbReference>
<evidence type="ECO:0000313" key="19">
    <source>
        <dbReference type="Proteomes" id="UP000503183"/>
    </source>
</evidence>
<dbReference type="HAMAP" id="MF_01025">
    <property type="entry name" value="LeuA_type1"/>
    <property type="match status" value="1"/>
</dbReference>
<feature type="region of interest" description="Regulatory domain" evidence="16">
    <location>
        <begin position="392"/>
        <end position="519"/>
    </location>
</feature>
<dbReference type="GO" id="GO:0003852">
    <property type="term" value="F:2-isopropylmalate synthase activity"/>
    <property type="evidence" value="ECO:0007669"/>
    <property type="project" value="UniProtKB-UniRule"/>
</dbReference>
<evidence type="ECO:0000256" key="1">
    <source>
        <dbReference type="ARBA" id="ARBA00000064"/>
    </source>
</evidence>
<dbReference type="FunFam" id="3.30.160.270:FF:000001">
    <property type="entry name" value="2-isopropylmalate synthase"/>
    <property type="match status" value="1"/>
</dbReference>
<dbReference type="InterPro" id="IPR013785">
    <property type="entry name" value="Aldolase_TIM"/>
</dbReference>
<dbReference type="Pfam" id="PF08502">
    <property type="entry name" value="LeuA_dimer"/>
    <property type="match status" value="1"/>
</dbReference>
<comment type="catalytic activity">
    <reaction evidence="1 16">
        <text>3-methyl-2-oxobutanoate + acetyl-CoA + H2O = (2S)-2-isopropylmalate + CoA + H(+)</text>
        <dbReference type="Rhea" id="RHEA:21524"/>
        <dbReference type="ChEBI" id="CHEBI:1178"/>
        <dbReference type="ChEBI" id="CHEBI:11851"/>
        <dbReference type="ChEBI" id="CHEBI:15377"/>
        <dbReference type="ChEBI" id="CHEBI:15378"/>
        <dbReference type="ChEBI" id="CHEBI:57287"/>
        <dbReference type="ChEBI" id="CHEBI:57288"/>
        <dbReference type="EC" id="2.3.3.13"/>
    </reaction>
</comment>
<evidence type="ECO:0000256" key="6">
    <source>
        <dbReference type="ARBA" id="ARBA00018198"/>
    </source>
</evidence>
<keyword evidence="7 16" id="KW-0432">Leucine biosynthesis</keyword>
<dbReference type="InterPro" id="IPR050073">
    <property type="entry name" value="2-IPM_HCS-like"/>
</dbReference>
<dbReference type="InterPro" id="IPR005671">
    <property type="entry name" value="LeuA_bact_synth"/>
</dbReference>
<reference evidence="18 19" key="1">
    <citation type="submission" date="2020-02" db="EMBL/GenBank/DDBJ databases">
        <title>Parallel evolution in the integration of a co-obligate aphid symbiosis.</title>
        <authorList>
            <person name="Monnin D."/>
            <person name="Jackson R."/>
            <person name="Kiers E.T."/>
            <person name="Bunker M."/>
            <person name="Ellers J."/>
            <person name="Henry L.M."/>
        </authorList>
    </citation>
    <scope>NUCLEOTIDE SEQUENCE [LARGE SCALE GENOMIC DNA]</scope>
    <source>
        <strain evidence="18">MCAR-56B</strain>
        <plasmid evidence="19">pleu</plasmid>
    </source>
</reference>
<comment type="subunit">
    <text evidence="16">Homodimer.</text>
</comment>
<dbReference type="PROSITE" id="PS50991">
    <property type="entry name" value="PYR_CT"/>
    <property type="match status" value="1"/>
</dbReference>
<evidence type="ECO:0000256" key="4">
    <source>
        <dbReference type="ARBA" id="ARBA00009396"/>
    </source>
</evidence>
<dbReference type="GO" id="GO:0003985">
    <property type="term" value="F:acetyl-CoA C-acetyltransferase activity"/>
    <property type="evidence" value="ECO:0007669"/>
    <property type="project" value="UniProtKB-UniRule"/>
</dbReference>
<accession>A0A6G9JVE2</accession>
<evidence type="ECO:0000313" key="18">
    <source>
        <dbReference type="EMBL" id="QIQ42187.1"/>
    </source>
</evidence>
<dbReference type="Gene3D" id="3.30.160.270">
    <property type="match status" value="1"/>
</dbReference>
<dbReference type="FunFam" id="3.20.20.70:FF:000010">
    <property type="entry name" value="2-isopropylmalate synthase"/>
    <property type="match status" value="1"/>
</dbReference>
<dbReference type="Gene3D" id="3.20.20.70">
    <property type="entry name" value="Aldolase class I"/>
    <property type="match status" value="1"/>
</dbReference>
<evidence type="ECO:0000256" key="11">
    <source>
        <dbReference type="ARBA" id="ARBA00022723"/>
    </source>
</evidence>
<evidence type="ECO:0000256" key="5">
    <source>
        <dbReference type="ARBA" id="ARBA00012973"/>
    </source>
</evidence>
<sequence length="519" mass="57549">MNSKVIIFDTTLRDGEQALQASLSVKEKLQIALSLEKSGIDIIEIGFPVSSPGDFKSVQTISKKIKNSRICSLARCVEKDIDAAGEAMSSSNSFRIHIFLATSTLHMESKLKKNFDEIIEMAVFSVKKALRYTDDIEFSCEDASRTTIDNLCRIVEKLIKSGVKTINIPDTVGYTIPNEISSVIKNLFDRVPNIHKSIISVHCHDDLGMAVGNSISAIQAGARQIEGTINGIGERAGNTALEEVIMAIKVREDILGVSTNINHKEIYRTSQIISHICNVPIPSNKAIVGSNAFSHSSGIHQDGVLKNRKNYEIMEPSSIGLKEVKLNLTSRSGRAAVKYYMNEMGYKDSDFDIDKLYVSFLNLADKKGQVFDYDLESLAFISKEENEREHFYLKFFSVQSISNNLSTASVKLLCGKEIYTESYTTTNGPIDAIYQTLNRITSLPIILQKFQLVAKGNGGNALGQVDILVEHEKRKFHGVGLAADIIESSAQAMINVLNNIWKTKQVQKKIKSLKKVKKI</sequence>
<evidence type="ECO:0000256" key="14">
    <source>
        <dbReference type="ARBA" id="ARBA00029993"/>
    </source>
</evidence>
<geneLocation type="plasmid" evidence="19">
    <name>pleu</name>
</geneLocation>
<dbReference type="SMART" id="SM00917">
    <property type="entry name" value="LeuA_dimer"/>
    <property type="match status" value="1"/>
</dbReference>
<keyword evidence="11 16" id="KW-0479">Metal-binding</keyword>
<dbReference type="GO" id="GO:0005829">
    <property type="term" value="C:cytosol"/>
    <property type="evidence" value="ECO:0007669"/>
    <property type="project" value="TreeGrafter"/>
</dbReference>
<evidence type="ECO:0000256" key="9">
    <source>
        <dbReference type="ARBA" id="ARBA00022605"/>
    </source>
</evidence>
<comment type="pathway">
    <text evidence="3 16">Amino-acid biosynthesis; L-leucine biosynthesis; L-leucine from 3-methyl-2-oxobutanoate: step 1/4.</text>
</comment>
<keyword evidence="13 16" id="KW-0100">Branched-chain amino acid biosynthesis</keyword>
<dbReference type="InterPro" id="IPR054691">
    <property type="entry name" value="LeuA/HCS_post-cat"/>
</dbReference>
<dbReference type="InterPro" id="IPR013709">
    <property type="entry name" value="2-isopropylmalate_synth_dimer"/>
</dbReference>
<name>A0A6G9JVE2_9GAMM</name>
<dbReference type="PROSITE" id="PS00815">
    <property type="entry name" value="AIPM_HOMOCIT_SYNTH_1"/>
    <property type="match status" value="1"/>
</dbReference>
<gene>
    <name evidence="16 18" type="primary">leuA</name>
    <name evidence="18" type="ORF">G4A98_03060</name>
</gene>
<dbReference type="FunFam" id="1.10.238.260:FF:000001">
    <property type="entry name" value="2-isopropylmalate synthase"/>
    <property type="match status" value="1"/>
</dbReference>
<dbReference type="InterPro" id="IPR002034">
    <property type="entry name" value="AIPM/Hcit_synth_CS"/>
</dbReference>
<comment type="subcellular location">
    <subcellularLocation>
        <location evidence="2">Cytoplasm</location>
    </subcellularLocation>
</comment>
<dbReference type="SUPFAM" id="SSF110921">
    <property type="entry name" value="2-isopropylmalate synthase LeuA, allosteric (dimerisation) domain"/>
    <property type="match status" value="1"/>
</dbReference>
<keyword evidence="10 16" id="KW-0808">Transferase</keyword>
<feature type="binding site" evidence="16">
    <location>
        <position position="14"/>
    </location>
    <ligand>
        <name>Mn(2+)</name>
        <dbReference type="ChEBI" id="CHEBI:29035"/>
    </ligand>
</feature>
<organism evidence="18 19">
    <name type="scientific">Buchnera aphidicola</name>
    <name type="common">Microlophium carnosum</name>
    <dbReference type="NCBI Taxonomy" id="2708354"/>
    <lineage>
        <taxon>Bacteria</taxon>
        <taxon>Pseudomonadati</taxon>
        <taxon>Pseudomonadota</taxon>
        <taxon>Gammaproteobacteria</taxon>
        <taxon>Enterobacterales</taxon>
        <taxon>Erwiniaceae</taxon>
        <taxon>Buchnera</taxon>
    </lineage>
</organism>
<dbReference type="GO" id="GO:0009098">
    <property type="term" value="P:L-leucine biosynthetic process"/>
    <property type="evidence" value="ECO:0007669"/>
    <property type="project" value="UniProtKB-UniRule"/>
</dbReference>
<dbReference type="NCBIfam" id="NF002084">
    <property type="entry name" value="PRK00915.1-1"/>
    <property type="match status" value="1"/>
</dbReference>
<dbReference type="InterPro" id="IPR036230">
    <property type="entry name" value="LeuA_allosteric_dom_sf"/>
</dbReference>
<keyword evidence="12 16" id="KW-0464">Manganese</keyword>
<evidence type="ECO:0000256" key="2">
    <source>
        <dbReference type="ARBA" id="ARBA00004496"/>
    </source>
</evidence>
<feature type="binding site" evidence="16">
    <location>
        <position position="238"/>
    </location>
    <ligand>
        <name>Mn(2+)</name>
        <dbReference type="ChEBI" id="CHEBI:29035"/>
    </ligand>
</feature>
<feature type="binding site" evidence="16">
    <location>
        <position position="204"/>
    </location>
    <ligand>
        <name>Mn(2+)</name>
        <dbReference type="ChEBI" id="CHEBI:29035"/>
    </ligand>
</feature>
<proteinExistence type="inferred from homology"/>
<dbReference type="PANTHER" id="PTHR10277">
    <property type="entry name" value="HOMOCITRATE SYNTHASE-RELATED"/>
    <property type="match status" value="1"/>
</dbReference>
<keyword evidence="18" id="KW-0614">Plasmid</keyword>
<feature type="binding site" evidence="16">
    <location>
        <position position="202"/>
    </location>
    <ligand>
        <name>Mn(2+)</name>
        <dbReference type="ChEBI" id="CHEBI:29035"/>
    </ligand>
</feature>
<evidence type="ECO:0000256" key="15">
    <source>
        <dbReference type="ARBA" id="ARBA00037629"/>
    </source>
</evidence>
<evidence type="ECO:0000256" key="13">
    <source>
        <dbReference type="ARBA" id="ARBA00023304"/>
    </source>
</evidence>
<evidence type="ECO:0000259" key="17">
    <source>
        <dbReference type="PROSITE" id="PS50991"/>
    </source>
</evidence>
<evidence type="ECO:0000256" key="3">
    <source>
        <dbReference type="ARBA" id="ARBA00004689"/>
    </source>
</evidence>
<keyword evidence="8 16" id="KW-0963">Cytoplasm</keyword>
<dbReference type="PROSITE" id="PS00816">
    <property type="entry name" value="AIPM_HOMOCIT_SYNTH_2"/>
    <property type="match status" value="1"/>
</dbReference>
<evidence type="ECO:0000256" key="16">
    <source>
        <dbReference type="HAMAP-Rule" id="MF_01025"/>
    </source>
</evidence>
<dbReference type="PANTHER" id="PTHR10277:SF9">
    <property type="entry name" value="2-ISOPROPYLMALATE SYNTHASE 1, CHLOROPLASTIC-RELATED"/>
    <property type="match status" value="1"/>
</dbReference>
<dbReference type="SUPFAM" id="SSF51569">
    <property type="entry name" value="Aldolase"/>
    <property type="match status" value="1"/>
</dbReference>
<dbReference type="AlphaFoldDB" id="A0A6G9JVE2"/>
<evidence type="ECO:0000256" key="12">
    <source>
        <dbReference type="ARBA" id="ARBA00023211"/>
    </source>
</evidence>
<dbReference type="Pfam" id="PF22617">
    <property type="entry name" value="HCS_D2"/>
    <property type="match status" value="1"/>
</dbReference>
<dbReference type="CDD" id="cd07940">
    <property type="entry name" value="DRE_TIM_IPMS"/>
    <property type="match status" value="1"/>
</dbReference>
<dbReference type="GO" id="GO:0030145">
    <property type="term" value="F:manganese ion binding"/>
    <property type="evidence" value="ECO:0007669"/>
    <property type="project" value="UniProtKB-UniRule"/>
</dbReference>
<feature type="domain" description="Pyruvate carboxyltransferase" evidence="17">
    <location>
        <begin position="5"/>
        <end position="267"/>
    </location>
</feature>
<dbReference type="Gene3D" id="1.10.238.260">
    <property type="match status" value="1"/>
</dbReference>
<comment type="function">
    <text evidence="15 16">Catalyzes the condensation of the acetyl group of acetyl-CoA with 3-methyl-2-oxobutanoate (2-ketoisovalerate) to form 3-carboxy-3-hydroxy-4-methylpentanoate (2-isopropylmalate).</text>
</comment>
<dbReference type="NCBIfam" id="TIGR00973">
    <property type="entry name" value="leuA_bact"/>
    <property type="match status" value="1"/>
</dbReference>
<dbReference type="InterPro" id="IPR000891">
    <property type="entry name" value="PYR_CT"/>
</dbReference>
<evidence type="ECO:0000256" key="10">
    <source>
        <dbReference type="ARBA" id="ARBA00022679"/>
    </source>
</evidence>
<evidence type="ECO:0000256" key="7">
    <source>
        <dbReference type="ARBA" id="ARBA00022430"/>
    </source>
</evidence>
<evidence type="ECO:0000256" key="8">
    <source>
        <dbReference type="ARBA" id="ARBA00022490"/>
    </source>
</evidence>
<dbReference type="UniPathway" id="UPA00048">
    <property type="reaction ID" value="UER00070"/>
</dbReference>
<dbReference type="EMBL" id="CP048748">
    <property type="protein sequence ID" value="QIQ42187.1"/>
    <property type="molecule type" value="Genomic_DNA"/>
</dbReference>
<dbReference type="Proteomes" id="UP000503183">
    <property type="component" value="Plasmid pLeu"/>
</dbReference>
<comment type="similarity">
    <text evidence="4 16">Belongs to the alpha-IPM synthase/homocitrate synthase family. LeuA type 1 subfamily.</text>
</comment>
<keyword evidence="9 16" id="KW-0028">Amino-acid biosynthesis</keyword>
<protein>
    <recommendedName>
        <fullName evidence="6 16">2-isopropylmalate synthase</fullName>
        <ecNumber evidence="5 16">2.3.3.13</ecNumber>
    </recommendedName>
    <alternativeName>
        <fullName evidence="14 16">Alpha-IPM synthase</fullName>
    </alternativeName>
    <alternativeName>
        <fullName evidence="16">Alpha-isopropylmalate synthase</fullName>
    </alternativeName>
</protein>
<dbReference type="EC" id="2.3.3.13" evidence="5 16"/>
<comment type="cofactor">
    <cofactor evidence="16">
        <name>Mn(2+)</name>
        <dbReference type="ChEBI" id="CHEBI:29035"/>
    </cofactor>
</comment>
<dbReference type="NCBIfam" id="NF002086">
    <property type="entry name" value="PRK00915.1-3"/>
    <property type="match status" value="1"/>
</dbReference>